<accession>M4CQI3</accession>
<keyword evidence="4" id="KW-0326">Glycosidase</keyword>
<dbReference type="GO" id="GO:0016161">
    <property type="term" value="F:beta-amylase activity"/>
    <property type="evidence" value="ECO:0000318"/>
    <property type="project" value="GO_Central"/>
</dbReference>
<reference evidence="5 6" key="1">
    <citation type="journal article" date="2011" name="Nat. Genet.">
        <title>The genome of the mesopolyploid crop species Brassica rapa.</title>
        <authorList>
            <consortium name="Brassica rapa Genome Sequencing Project Consortium"/>
            <person name="Wang X."/>
            <person name="Wang H."/>
            <person name="Wang J."/>
            <person name="Sun R."/>
            <person name="Wu J."/>
            <person name="Liu S."/>
            <person name="Bai Y."/>
            <person name="Mun J.H."/>
            <person name="Bancroft I."/>
            <person name="Cheng F."/>
            <person name="Huang S."/>
            <person name="Li X."/>
            <person name="Hua W."/>
            <person name="Wang J."/>
            <person name="Wang X."/>
            <person name="Freeling M."/>
            <person name="Pires J.C."/>
            <person name="Paterson A.H."/>
            <person name="Chalhoub B."/>
            <person name="Wang B."/>
            <person name="Hayward A."/>
            <person name="Sharpe A.G."/>
            <person name="Park B.S."/>
            <person name="Weisshaar B."/>
            <person name="Liu B."/>
            <person name="Li B."/>
            <person name="Liu B."/>
            <person name="Tong C."/>
            <person name="Song C."/>
            <person name="Duran C."/>
            <person name="Peng C."/>
            <person name="Geng C."/>
            <person name="Koh C."/>
            <person name="Lin C."/>
            <person name="Edwards D."/>
            <person name="Mu D."/>
            <person name="Shen D."/>
            <person name="Soumpourou E."/>
            <person name="Li F."/>
            <person name="Fraser F."/>
            <person name="Conant G."/>
            <person name="Lassalle G."/>
            <person name="King G.J."/>
            <person name="Bonnema G."/>
            <person name="Tang H."/>
            <person name="Wang H."/>
            <person name="Belcram H."/>
            <person name="Zhou H."/>
            <person name="Hirakawa H."/>
            <person name="Abe H."/>
            <person name="Guo H."/>
            <person name="Wang H."/>
            <person name="Jin H."/>
            <person name="Parkin I.A."/>
            <person name="Batley J."/>
            <person name="Kim J.S."/>
            <person name="Just J."/>
            <person name="Li J."/>
            <person name="Xu J."/>
            <person name="Deng J."/>
            <person name="Kim J.A."/>
            <person name="Li J."/>
            <person name="Yu J."/>
            <person name="Meng J."/>
            <person name="Wang J."/>
            <person name="Min J."/>
            <person name="Poulain J."/>
            <person name="Wang J."/>
            <person name="Hatakeyama K."/>
            <person name="Wu K."/>
            <person name="Wang L."/>
            <person name="Fang L."/>
            <person name="Trick M."/>
            <person name="Links M.G."/>
            <person name="Zhao M."/>
            <person name="Jin M."/>
            <person name="Ramchiary N."/>
            <person name="Drou N."/>
            <person name="Berkman P.J."/>
            <person name="Cai Q."/>
            <person name="Huang Q."/>
            <person name="Li R."/>
            <person name="Tabata S."/>
            <person name="Cheng S."/>
            <person name="Zhang S."/>
            <person name="Zhang S."/>
            <person name="Huang S."/>
            <person name="Sato S."/>
            <person name="Sun S."/>
            <person name="Kwon S.J."/>
            <person name="Choi S.R."/>
            <person name="Lee T.H."/>
            <person name="Fan W."/>
            <person name="Zhao X."/>
            <person name="Tan X."/>
            <person name="Xu X."/>
            <person name="Wang Y."/>
            <person name="Qiu Y."/>
            <person name="Yin Y."/>
            <person name="Li Y."/>
            <person name="Du Y."/>
            <person name="Liao Y."/>
            <person name="Lim Y."/>
            <person name="Narusaka Y."/>
            <person name="Wang Y."/>
            <person name="Wang Z."/>
            <person name="Li Z."/>
            <person name="Wang Z."/>
            <person name="Xiong Z."/>
            <person name="Zhang Z."/>
        </authorList>
    </citation>
    <scope>NUCLEOTIDE SEQUENCE [LARGE SCALE GENOMIC DNA]</scope>
    <source>
        <strain evidence="5 6">cv. Chiifu-401-42</strain>
    </source>
</reference>
<dbReference type="InterPro" id="IPR017853">
    <property type="entry name" value="GH"/>
</dbReference>
<protein>
    <recommendedName>
        <fullName evidence="4">Beta-amylase</fullName>
        <ecNumber evidence="4">3.2.1.2</ecNumber>
    </recommendedName>
</protein>
<dbReference type="InterPro" id="IPR001554">
    <property type="entry name" value="Glyco_hydro_14"/>
</dbReference>
<dbReference type="EnsemblPlants" id="Bra006472.1">
    <property type="protein sequence ID" value="Bra006472.1-P"/>
    <property type="gene ID" value="Bra006472"/>
</dbReference>
<dbReference type="Proteomes" id="UP000011750">
    <property type="component" value="Chromosome A03"/>
</dbReference>
<dbReference type="STRING" id="51351.M4CQI3"/>
<keyword evidence="3 4" id="KW-0624">Polysaccharide degradation</keyword>
<evidence type="ECO:0000313" key="6">
    <source>
        <dbReference type="Proteomes" id="UP000011750"/>
    </source>
</evidence>
<evidence type="ECO:0000256" key="1">
    <source>
        <dbReference type="ARBA" id="ARBA00005652"/>
    </source>
</evidence>
<dbReference type="InParanoid" id="M4CQI3"/>
<dbReference type="PANTHER" id="PTHR31352:SF3">
    <property type="entry name" value="INACTIVE BETA-AMYLASE 9"/>
    <property type="match status" value="1"/>
</dbReference>
<name>M4CQI3_BRACM</name>
<organism evidence="5 6">
    <name type="scientific">Brassica campestris</name>
    <name type="common">Field mustard</name>
    <dbReference type="NCBI Taxonomy" id="3711"/>
    <lineage>
        <taxon>Eukaryota</taxon>
        <taxon>Viridiplantae</taxon>
        <taxon>Streptophyta</taxon>
        <taxon>Embryophyta</taxon>
        <taxon>Tracheophyta</taxon>
        <taxon>Spermatophyta</taxon>
        <taxon>Magnoliopsida</taxon>
        <taxon>eudicotyledons</taxon>
        <taxon>Gunneridae</taxon>
        <taxon>Pentapetalae</taxon>
        <taxon>rosids</taxon>
        <taxon>malvids</taxon>
        <taxon>Brassicales</taxon>
        <taxon>Brassicaceae</taxon>
        <taxon>Brassiceae</taxon>
        <taxon>Brassica</taxon>
    </lineage>
</organism>
<dbReference type="OMA" id="AEPGMYF"/>
<dbReference type="eggNOG" id="ENOG502QPTU">
    <property type="taxonomic scope" value="Eukaryota"/>
</dbReference>
<dbReference type="EC" id="3.2.1.2" evidence="4"/>
<keyword evidence="4" id="KW-0378">Hydrolase</keyword>
<dbReference type="PRINTS" id="PR00750">
    <property type="entry name" value="BETAAMYLASE"/>
</dbReference>
<dbReference type="AlphaFoldDB" id="M4CQI3"/>
<comment type="catalytic activity">
    <reaction evidence="4">
        <text>Hydrolysis of (1-&gt;4)-alpha-D-glucosidic linkages in polysaccharides so as to remove successive maltose units from the non-reducing ends of the chains.</text>
        <dbReference type="EC" id="3.2.1.2"/>
    </reaction>
</comment>
<dbReference type="Pfam" id="PF01373">
    <property type="entry name" value="Glyco_hydro_14"/>
    <property type="match status" value="2"/>
</dbReference>
<proteinExistence type="inferred from homology"/>
<sequence length="604" mass="65756">MEVSVIGNPQAKICRAELSFRELGFRFGSGESRNKVSFLAHQGSKWKEIRIRCSPRSVKCEAVVSDQAPFLKPTSNSRSLESVKLFVGLPLDTVSDCNNVNHMKAITAGLKALKLLGVEGVELPVFWGVVEREAAGKYDWSGYLAVAEIVKKVGLKLQVSLSFHGSKDPEIGLPDWVAKIGEAEPGMYFTDRYGKQYKDCLSFGVDDVPVLDGKTPLEVYGGFCESFKSAFSDYMGNTITAKMPITIISLLFSFSSSLSPLCHDRTVETIKSHLNNCHIVTAINNPSLLEDNDSAEIKTRQQPMSSSFLAPPLEGITLGMGPDGELRYPSHQHEANLSGAGEFQCYDKHMLSALKHYAESSGNPLWGLGGPHDAPAYDQQPHSTSFFSDGGSWESQYGDFFLTWYSSLLTSHADRVLSVASSAFSGSGVSVSGKLPLLHQWSKLRSQPSELTAGFYSSNGHDRYEAIAEVFAKNSCRMIVPGMDLSDEHQSPASLSSPEFLLGSIKASCKRQGVVVSGQNLSASVPGGFERIVENLKDESVGIDLFTYQRMGALFFSPEHFHAFTVFVRNMNQVELSSYDQAVEAEAQTVSIGSGAGAHSLQTA</sequence>
<evidence type="ECO:0000313" key="5">
    <source>
        <dbReference type="EnsemblPlants" id="Bra006472.1-P"/>
    </source>
</evidence>
<reference evidence="5" key="3">
    <citation type="submission" date="2023-03" db="UniProtKB">
        <authorList>
            <consortium name="EnsemblPlants"/>
        </authorList>
    </citation>
    <scope>IDENTIFICATION</scope>
    <source>
        <strain evidence="5">cv. Chiifu-401-42</strain>
    </source>
</reference>
<dbReference type="PANTHER" id="PTHR31352">
    <property type="entry name" value="BETA-AMYLASE 1, CHLOROPLASTIC"/>
    <property type="match status" value="1"/>
</dbReference>
<reference evidence="5 6" key="2">
    <citation type="journal article" date="2018" name="Hortic Res">
        <title>Improved Brassica rapa reference genome by single-molecule sequencing and chromosome conformation capture technologies.</title>
        <authorList>
            <person name="Zhang L."/>
            <person name="Cai X."/>
            <person name="Wu J."/>
            <person name="Liu M."/>
            <person name="Grob S."/>
            <person name="Cheng F."/>
            <person name="Liang J."/>
            <person name="Cai C."/>
            <person name="Liu Z."/>
            <person name="Liu B."/>
            <person name="Wang F."/>
            <person name="Li S."/>
            <person name="Liu F."/>
            <person name="Li X."/>
            <person name="Cheng L."/>
            <person name="Yang W."/>
            <person name="Li M.H."/>
            <person name="Grossniklaus U."/>
            <person name="Zheng H."/>
            <person name="Wang X."/>
        </authorList>
    </citation>
    <scope>NUCLEOTIDE SEQUENCE [LARGE SCALE GENOMIC DNA]</scope>
    <source>
        <strain evidence="5 6">cv. Chiifu-401-42</strain>
    </source>
</reference>
<evidence type="ECO:0000256" key="3">
    <source>
        <dbReference type="ARBA" id="ARBA00023326"/>
    </source>
</evidence>
<dbReference type="GO" id="GO:0005983">
    <property type="term" value="P:starch catabolic process"/>
    <property type="evidence" value="ECO:0000318"/>
    <property type="project" value="GO_Central"/>
</dbReference>
<evidence type="ECO:0000256" key="4">
    <source>
        <dbReference type="RuleBase" id="RU000509"/>
    </source>
</evidence>
<keyword evidence="2 4" id="KW-0119">Carbohydrate metabolism</keyword>
<evidence type="ECO:0000256" key="2">
    <source>
        <dbReference type="ARBA" id="ARBA00023277"/>
    </source>
</evidence>
<comment type="similarity">
    <text evidence="1 4">Belongs to the glycosyl hydrolase 14 family.</text>
</comment>
<dbReference type="Gramene" id="Bra006472.1">
    <property type="protein sequence ID" value="Bra006472.1-P"/>
    <property type="gene ID" value="Bra006472"/>
</dbReference>
<dbReference type="HOGENOM" id="CLU_016754_5_0_1"/>
<dbReference type="Gene3D" id="3.20.20.80">
    <property type="entry name" value="Glycosidases"/>
    <property type="match status" value="1"/>
</dbReference>
<dbReference type="SUPFAM" id="SSF51445">
    <property type="entry name" value="(Trans)glycosidases"/>
    <property type="match status" value="2"/>
</dbReference>
<keyword evidence="6" id="KW-1185">Reference proteome</keyword>